<keyword evidence="6 12" id="KW-0812">Transmembrane</keyword>
<keyword evidence="4" id="KW-1003">Cell membrane</keyword>
<feature type="transmembrane region" description="Helical" evidence="12">
    <location>
        <begin position="50"/>
        <end position="73"/>
    </location>
</feature>
<comment type="similarity">
    <text evidence="2">Belongs to the cytochrome ubiquinol oxidase subunit 2 family.</text>
</comment>
<dbReference type="InterPro" id="IPR003317">
    <property type="entry name" value="Cyt-d_oxidase_su2"/>
</dbReference>
<sequence length="382" mass="41173">MALDLESLRLIWWVLLGLIVLGLALCEGLTLGVILLLPVLGTVERDRGRLIGGIVPASMGNLAWLVVMVAVLFAAWPGVYAVALASLYPLLLPTLLTLLLRPLALYFRADCTRAAWYRHTHKILAAGALVPASLFGLSIGNLLKGIPFHLDSDMRILFLGDFAGLFNPFSLLVAAACVTLLAMYGALFLQLGTGDELQTQAKVMVMRAGVAFLLFFAASGLWITHLEGYHITSDILPNGPSNPLSKFVKRGEGLWLDNYEHEPLLWSVPVLAFLAAIAAVILSKRDKTYFAMIAGSLCVTMTVLTFGVSIFPFLLPSNISLNSSLTIWDSSASRLTLQTLLWITAAALPLMLICSRWLLGFSAQASADLETSEAASGTLANS</sequence>
<name>A0ABT1TFV1_9GAMM</name>
<proteinExistence type="inferred from homology"/>
<dbReference type="PANTHER" id="PTHR43141">
    <property type="entry name" value="CYTOCHROME BD2 SUBUNIT II"/>
    <property type="match status" value="1"/>
</dbReference>
<keyword evidence="7" id="KW-0479">Metal-binding</keyword>
<evidence type="ECO:0000256" key="6">
    <source>
        <dbReference type="ARBA" id="ARBA00022692"/>
    </source>
</evidence>
<keyword evidence="10" id="KW-0408">Iron</keyword>
<keyword evidence="14" id="KW-1185">Reference proteome</keyword>
<evidence type="ECO:0000256" key="11">
    <source>
        <dbReference type="ARBA" id="ARBA00023136"/>
    </source>
</evidence>
<feature type="transmembrane region" description="Helical" evidence="12">
    <location>
        <begin position="79"/>
        <end position="100"/>
    </location>
</feature>
<dbReference type="Pfam" id="PF02322">
    <property type="entry name" value="Cyt_bd_oxida_II"/>
    <property type="match status" value="1"/>
</dbReference>
<feature type="transmembrane region" description="Helical" evidence="12">
    <location>
        <begin position="289"/>
        <end position="315"/>
    </location>
</feature>
<keyword evidence="3" id="KW-0813">Transport</keyword>
<dbReference type="Proteomes" id="UP001524499">
    <property type="component" value="Unassembled WGS sequence"/>
</dbReference>
<reference evidence="13 14" key="1">
    <citation type="submission" date="2022-07" db="EMBL/GenBank/DDBJ databases">
        <title>Methylomonas rivi sp. nov., Methylomonas rosea sp. nov., Methylomonas aureus sp. nov. and Methylomonas subterranea sp. nov., four novel methanotrophs isolated from a freshwater creek and the deep terrestrial subsurface.</title>
        <authorList>
            <person name="Abin C."/>
            <person name="Sankaranarayanan K."/>
            <person name="Garner C."/>
            <person name="Sindelar R."/>
            <person name="Kotary K."/>
            <person name="Garner R."/>
            <person name="Barclay S."/>
            <person name="Lawson P."/>
            <person name="Krumholz L."/>
        </authorList>
    </citation>
    <scope>NUCLEOTIDE SEQUENCE [LARGE SCALE GENOMIC DNA]</scope>
    <source>
        <strain evidence="13 14">SURF-2</strain>
    </source>
</reference>
<evidence type="ECO:0000256" key="2">
    <source>
        <dbReference type="ARBA" id="ARBA00007543"/>
    </source>
</evidence>
<feature type="transmembrane region" description="Helical" evidence="12">
    <location>
        <begin position="12"/>
        <end position="38"/>
    </location>
</feature>
<feature type="transmembrane region" description="Helical" evidence="12">
    <location>
        <begin position="204"/>
        <end position="223"/>
    </location>
</feature>
<evidence type="ECO:0000256" key="8">
    <source>
        <dbReference type="ARBA" id="ARBA00022982"/>
    </source>
</evidence>
<feature type="transmembrane region" description="Helical" evidence="12">
    <location>
        <begin position="169"/>
        <end position="192"/>
    </location>
</feature>
<gene>
    <name evidence="13" type="primary">cydB</name>
    <name evidence="13" type="ORF">NP590_09500</name>
</gene>
<comment type="subcellular location">
    <subcellularLocation>
        <location evidence="1">Cell membrane</location>
        <topology evidence="1">Multi-pass membrane protein</topology>
    </subcellularLocation>
</comment>
<dbReference type="NCBIfam" id="TIGR00203">
    <property type="entry name" value="cydB"/>
    <property type="match status" value="1"/>
</dbReference>
<evidence type="ECO:0000313" key="14">
    <source>
        <dbReference type="Proteomes" id="UP001524499"/>
    </source>
</evidence>
<evidence type="ECO:0000256" key="5">
    <source>
        <dbReference type="ARBA" id="ARBA00022617"/>
    </source>
</evidence>
<evidence type="ECO:0000256" key="4">
    <source>
        <dbReference type="ARBA" id="ARBA00022475"/>
    </source>
</evidence>
<evidence type="ECO:0000256" key="10">
    <source>
        <dbReference type="ARBA" id="ARBA00023004"/>
    </source>
</evidence>
<feature type="transmembrane region" description="Helical" evidence="12">
    <location>
        <begin position="335"/>
        <end position="359"/>
    </location>
</feature>
<accession>A0ABT1TFV1</accession>
<dbReference type="EMBL" id="JANIBJ010000015">
    <property type="protein sequence ID" value="MCQ8104338.1"/>
    <property type="molecule type" value="Genomic_DNA"/>
</dbReference>
<evidence type="ECO:0000256" key="9">
    <source>
        <dbReference type="ARBA" id="ARBA00022989"/>
    </source>
</evidence>
<keyword evidence="5" id="KW-0349">Heme</keyword>
<protein>
    <submittedName>
        <fullName evidence="13">Cytochrome d ubiquinol oxidase subunit II</fullName>
    </submittedName>
</protein>
<evidence type="ECO:0000256" key="7">
    <source>
        <dbReference type="ARBA" id="ARBA00022723"/>
    </source>
</evidence>
<evidence type="ECO:0000256" key="1">
    <source>
        <dbReference type="ARBA" id="ARBA00004651"/>
    </source>
</evidence>
<evidence type="ECO:0000313" key="13">
    <source>
        <dbReference type="EMBL" id="MCQ8104338.1"/>
    </source>
</evidence>
<comment type="caution">
    <text evidence="13">The sequence shown here is derived from an EMBL/GenBank/DDBJ whole genome shotgun (WGS) entry which is preliminary data.</text>
</comment>
<keyword evidence="8" id="KW-0249">Electron transport</keyword>
<feature type="transmembrane region" description="Helical" evidence="12">
    <location>
        <begin position="264"/>
        <end position="282"/>
    </location>
</feature>
<evidence type="ECO:0000256" key="3">
    <source>
        <dbReference type="ARBA" id="ARBA00022448"/>
    </source>
</evidence>
<organism evidence="13 14">
    <name type="scientific">Methylomonas subterranea</name>
    <dbReference type="NCBI Taxonomy" id="2952225"/>
    <lineage>
        <taxon>Bacteria</taxon>
        <taxon>Pseudomonadati</taxon>
        <taxon>Pseudomonadota</taxon>
        <taxon>Gammaproteobacteria</taxon>
        <taxon>Methylococcales</taxon>
        <taxon>Methylococcaceae</taxon>
        <taxon>Methylomonas</taxon>
    </lineage>
</organism>
<dbReference type="PANTHER" id="PTHR43141:SF5">
    <property type="entry name" value="CYTOCHROME BD-I UBIQUINOL OXIDASE SUBUNIT 2"/>
    <property type="match status" value="1"/>
</dbReference>
<keyword evidence="11 12" id="KW-0472">Membrane</keyword>
<feature type="transmembrane region" description="Helical" evidence="12">
    <location>
        <begin position="123"/>
        <end position="143"/>
    </location>
</feature>
<keyword evidence="9 12" id="KW-1133">Transmembrane helix</keyword>
<evidence type="ECO:0000256" key="12">
    <source>
        <dbReference type="SAM" id="Phobius"/>
    </source>
</evidence>
<dbReference type="RefSeq" id="WP_256602138.1">
    <property type="nucleotide sequence ID" value="NZ_JANIBJ010000015.1"/>
</dbReference>